<reference evidence="1 2" key="1">
    <citation type="submission" date="2016-12" db="EMBL/GenBank/DDBJ databases">
        <title>The whole genome sequencing and assembly of Bacillus cohnii DSM 6307T strain.</title>
        <authorList>
            <person name="Lee Y.-J."/>
            <person name="Yi H."/>
            <person name="Bahn Y.-S."/>
            <person name="Kim J.F."/>
            <person name="Lee D.-W."/>
        </authorList>
    </citation>
    <scope>NUCLEOTIDE SEQUENCE [LARGE SCALE GENOMIC DNA]</scope>
    <source>
        <strain evidence="1 2">DSM 6307</strain>
    </source>
</reference>
<dbReference type="RefSeq" id="WP_066415562.1">
    <property type="nucleotide sequence ID" value="NZ_CP018866.1"/>
</dbReference>
<dbReference type="EMBL" id="CP018866">
    <property type="protein sequence ID" value="AST92954.1"/>
    <property type="molecule type" value="Genomic_DNA"/>
</dbReference>
<keyword evidence="1" id="KW-0378">Hydrolase</keyword>
<name>A0A223KUC3_9BACI</name>
<sequence length="109" mass="12774">MVKMEKKTYYVSLAEGAITQVKTATSWDYEIQANDEEITKLRELFDQNYSSDWQSFWRAHVPYIQYHNDKQNDGYDNGLQLVFKMLYELGDDETKAHIKNEGLLDGPLS</sequence>
<dbReference type="KEGG" id="bcoh:BC6307_17515"/>
<organism evidence="1 2">
    <name type="scientific">Sutcliffiella cohnii</name>
    <dbReference type="NCBI Taxonomy" id="33932"/>
    <lineage>
        <taxon>Bacteria</taxon>
        <taxon>Bacillati</taxon>
        <taxon>Bacillota</taxon>
        <taxon>Bacilli</taxon>
        <taxon>Bacillales</taxon>
        <taxon>Bacillaceae</taxon>
        <taxon>Sutcliffiella</taxon>
    </lineage>
</organism>
<gene>
    <name evidence="1" type="ORF">BC6307_17515</name>
</gene>
<dbReference type="GO" id="GO:0016787">
    <property type="term" value="F:hydrolase activity"/>
    <property type="evidence" value="ECO:0007669"/>
    <property type="project" value="UniProtKB-KW"/>
</dbReference>
<dbReference type="AlphaFoldDB" id="A0A223KUC3"/>
<keyword evidence="2" id="KW-1185">Reference proteome</keyword>
<evidence type="ECO:0000313" key="1">
    <source>
        <dbReference type="EMBL" id="AST92954.1"/>
    </source>
</evidence>
<proteinExistence type="predicted"/>
<dbReference type="STRING" id="1314751.GCA_001591425_02059"/>
<protein>
    <submittedName>
        <fullName evidence="1">Hydrolase</fullName>
    </submittedName>
</protein>
<accession>A0A223KUC3</accession>
<dbReference type="Proteomes" id="UP000215224">
    <property type="component" value="Chromosome"/>
</dbReference>
<evidence type="ECO:0000313" key="2">
    <source>
        <dbReference type="Proteomes" id="UP000215224"/>
    </source>
</evidence>